<dbReference type="InterPro" id="IPR024558">
    <property type="entry name" value="ComZ"/>
</dbReference>
<proteinExistence type="predicted"/>
<reference evidence="1 2" key="1">
    <citation type="submission" date="2019-03" db="EMBL/GenBank/DDBJ databases">
        <authorList>
            <person name="Liu G."/>
        </authorList>
    </citation>
    <scope>NUCLEOTIDE SEQUENCE [LARGE SCALE GENOMIC DNA]</scope>
    <source>
        <strain evidence="1 2">DSM 19099</strain>
    </source>
</reference>
<dbReference type="RefSeq" id="WP_055736318.1">
    <property type="nucleotide sequence ID" value="NZ_LDIM01000012.1"/>
</dbReference>
<gene>
    <name evidence="1" type="ORF">E2L03_03270</name>
</gene>
<evidence type="ECO:0000313" key="2">
    <source>
        <dbReference type="Proteomes" id="UP000298210"/>
    </source>
</evidence>
<evidence type="ECO:0000313" key="1">
    <source>
        <dbReference type="EMBL" id="TES50955.1"/>
    </source>
</evidence>
<accession>A0A4Y7WQR1</accession>
<dbReference type="AlphaFoldDB" id="A0A4Y7WQR1"/>
<comment type="caution">
    <text evidence="1">The sequence shown here is derived from an EMBL/GenBank/DDBJ whole genome shotgun (WGS) entry which is preliminary data.</text>
</comment>
<sequence>MTDQEKNMAFMQIAMKYVPEAKELIEAKGIELGFDDLQPMLALFTKVMNEAYELGQKDSEEE</sequence>
<name>A0A4Y7WQR1_9BACI</name>
<organism evidence="1 2">
    <name type="scientific">Shouchella lehensis</name>
    <dbReference type="NCBI Taxonomy" id="300825"/>
    <lineage>
        <taxon>Bacteria</taxon>
        <taxon>Bacillati</taxon>
        <taxon>Bacillota</taxon>
        <taxon>Bacilli</taxon>
        <taxon>Bacillales</taxon>
        <taxon>Bacillaceae</taxon>
        <taxon>Shouchella</taxon>
    </lineage>
</organism>
<protein>
    <submittedName>
        <fullName evidence="1">Competence protein ComG</fullName>
    </submittedName>
</protein>
<dbReference type="EMBL" id="SNUX01000001">
    <property type="protein sequence ID" value="TES50955.1"/>
    <property type="molecule type" value="Genomic_DNA"/>
</dbReference>
<dbReference type="Proteomes" id="UP000298210">
    <property type="component" value="Unassembled WGS sequence"/>
</dbReference>
<dbReference type="Pfam" id="PF10815">
    <property type="entry name" value="ComZ"/>
    <property type="match status" value="1"/>
</dbReference>